<dbReference type="Gene3D" id="3.40.50.1820">
    <property type="entry name" value="alpha/beta hydrolase"/>
    <property type="match status" value="1"/>
</dbReference>
<name>A0A7W9PDU3_9NOCA</name>
<keyword evidence="1" id="KW-0378">Hydrolase</keyword>
<dbReference type="RefSeq" id="WP_040751169.1">
    <property type="nucleotide sequence ID" value="NZ_JACHIT010000001.1"/>
</dbReference>
<dbReference type="EMBL" id="JACHIT010000001">
    <property type="protein sequence ID" value="MBB5914366.1"/>
    <property type="molecule type" value="Genomic_DNA"/>
</dbReference>
<dbReference type="GO" id="GO:0016020">
    <property type="term" value="C:membrane"/>
    <property type="evidence" value="ECO:0007669"/>
    <property type="project" value="TreeGrafter"/>
</dbReference>
<dbReference type="PRINTS" id="PR00111">
    <property type="entry name" value="ABHYDROLASE"/>
</dbReference>
<accession>A0A7W9PDU3</accession>
<sequence length="337" mass="36047">MLVKLPRTVTDLRSGADALTAGYRARLRGRTYATASFNTAPSPEIVPVTTADGARLRVHAYGPAEGEVIVLIHGWSCCLEYWNPQINAFSGEYRVVAFDQRGHGESTSGTRPFGSEQLADDLNDVLDAVLRPGQRAVLVGHSMGGMTIQAWARHYREQVAERASAVVLATTAARRIPARAKLIPLVSDVVGTPVWAAQALFGTPVPLPGSAAARTVFKSRIMNRSSDADQIAFGLAIVRSCRPAVRAAVARDLATLDLGAAAADISVPTSVIAGRFDKLLPEVHSREIADILAETGVLDRYTVLPTGHLPNIEAPEEFDAELLRMIQVGRGIRAVAS</sequence>
<dbReference type="PANTHER" id="PTHR43798:SF31">
    <property type="entry name" value="AB HYDROLASE SUPERFAMILY PROTEIN YCLE"/>
    <property type="match status" value="1"/>
</dbReference>
<dbReference type="Proteomes" id="UP000540412">
    <property type="component" value="Unassembled WGS sequence"/>
</dbReference>
<gene>
    <name evidence="3" type="ORF">BJY24_003233</name>
</gene>
<dbReference type="AlphaFoldDB" id="A0A7W9PDU3"/>
<evidence type="ECO:0000313" key="4">
    <source>
        <dbReference type="Proteomes" id="UP000540412"/>
    </source>
</evidence>
<protein>
    <submittedName>
        <fullName evidence="3">Pimeloyl-ACP methyl ester carboxylesterase</fullName>
    </submittedName>
</protein>
<proteinExistence type="predicted"/>
<keyword evidence="4" id="KW-1185">Reference proteome</keyword>
<evidence type="ECO:0000256" key="1">
    <source>
        <dbReference type="ARBA" id="ARBA00022801"/>
    </source>
</evidence>
<feature type="domain" description="AB hydrolase-1" evidence="2">
    <location>
        <begin position="69"/>
        <end position="319"/>
    </location>
</feature>
<dbReference type="InterPro" id="IPR029058">
    <property type="entry name" value="AB_hydrolase_fold"/>
</dbReference>
<dbReference type="GO" id="GO:0016787">
    <property type="term" value="F:hydrolase activity"/>
    <property type="evidence" value="ECO:0007669"/>
    <property type="project" value="UniProtKB-KW"/>
</dbReference>
<comment type="caution">
    <text evidence="3">The sequence shown here is derived from an EMBL/GenBank/DDBJ whole genome shotgun (WGS) entry which is preliminary data.</text>
</comment>
<dbReference type="PANTHER" id="PTHR43798">
    <property type="entry name" value="MONOACYLGLYCEROL LIPASE"/>
    <property type="match status" value="1"/>
</dbReference>
<dbReference type="InterPro" id="IPR000073">
    <property type="entry name" value="AB_hydrolase_1"/>
</dbReference>
<dbReference type="SUPFAM" id="SSF53474">
    <property type="entry name" value="alpha/beta-Hydrolases"/>
    <property type="match status" value="1"/>
</dbReference>
<dbReference type="Pfam" id="PF12697">
    <property type="entry name" value="Abhydrolase_6"/>
    <property type="match status" value="1"/>
</dbReference>
<organism evidence="3 4">
    <name type="scientific">Nocardia transvalensis</name>
    <dbReference type="NCBI Taxonomy" id="37333"/>
    <lineage>
        <taxon>Bacteria</taxon>
        <taxon>Bacillati</taxon>
        <taxon>Actinomycetota</taxon>
        <taxon>Actinomycetes</taxon>
        <taxon>Mycobacteriales</taxon>
        <taxon>Nocardiaceae</taxon>
        <taxon>Nocardia</taxon>
    </lineage>
</organism>
<reference evidence="3 4" key="1">
    <citation type="submission" date="2020-08" db="EMBL/GenBank/DDBJ databases">
        <title>Sequencing the genomes of 1000 actinobacteria strains.</title>
        <authorList>
            <person name="Klenk H.-P."/>
        </authorList>
    </citation>
    <scope>NUCLEOTIDE SEQUENCE [LARGE SCALE GENOMIC DNA]</scope>
    <source>
        <strain evidence="3 4">DSM 43582</strain>
    </source>
</reference>
<evidence type="ECO:0000259" key="2">
    <source>
        <dbReference type="Pfam" id="PF12697"/>
    </source>
</evidence>
<evidence type="ECO:0000313" key="3">
    <source>
        <dbReference type="EMBL" id="MBB5914366.1"/>
    </source>
</evidence>
<dbReference type="InterPro" id="IPR050266">
    <property type="entry name" value="AB_hydrolase_sf"/>
</dbReference>